<protein>
    <submittedName>
        <fullName evidence="4">Alpha-N-arabinofuranosidase</fullName>
    </submittedName>
</protein>
<dbReference type="Gene3D" id="3.20.20.80">
    <property type="entry name" value="Glycosidases"/>
    <property type="match status" value="1"/>
</dbReference>
<reference evidence="4" key="2">
    <citation type="submission" date="2021-04" db="EMBL/GenBank/DDBJ databases">
        <authorList>
            <person name="Gilroy R."/>
        </authorList>
    </citation>
    <scope>NUCLEOTIDE SEQUENCE</scope>
    <source>
        <strain evidence="4">CHK172-16539</strain>
    </source>
</reference>
<evidence type="ECO:0000259" key="3">
    <source>
        <dbReference type="SMART" id="SM00813"/>
    </source>
</evidence>
<dbReference type="SUPFAM" id="SSF51011">
    <property type="entry name" value="Glycosyl hydrolase domain"/>
    <property type="match status" value="1"/>
</dbReference>
<dbReference type="InterPro" id="IPR010720">
    <property type="entry name" value="Alpha-L-AF_C"/>
</dbReference>
<organism evidence="4 5">
    <name type="scientific">Candidatus Enterococcus avicola</name>
    <dbReference type="NCBI Taxonomy" id="2838561"/>
    <lineage>
        <taxon>Bacteria</taxon>
        <taxon>Bacillati</taxon>
        <taxon>Bacillota</taxon>
        <taxon>Bacilli</taxon>
        <taxon>Lactobacillales</taxon>
        <taxon>Enterococcaceae</taxon>
        <taxon>Enterococcus</taxon>
    </lineage>
</organism>
<sequence length="156" mass="17775">TLNIFHKHADRVNMANIAQTVNVLQSMILTEGEKMVKTPSYYVFELYKNHQEAQLVDSYGTQQDTISYTISKKNNEVTISICNYALENSEDLSFSFEDLPKFKEANYIVGDVMDAHNDFDQEEQVSLKAFTNYEVKDNQLLVSVPAMSVTTLTVEV</sequence>
<evidence type="ECO:0000313" key="5">
    <source>
        <dbReference type="Proteomes" id="UP000824063"/>
    </source>
</evidence>
<comment type="caution">
    <text evidence="4">The sequence shown here is derived from an EMBL/GenBank/DDBJ whole genome shotgun (WGS) entry which is preliminary data.</text>
</comment>
<dbReference type="Proteomes" id="UP000824063">
    <property type="component" value="Unassembled WGS sequence"/>
</dbReference>
<comment type="subunit">
    <text evidence="2">Homohexamer; trimer of dimers.</text>
</comment>
<proteinExistence type="predicted"/>
<evidence type="ECO:0000256" key="1">
    <source>
        <dbReference type="ARBA" id="ARBA00004881"/>
    </source>
</evidence>
<evidence type="ECO:0000256" key="2">
    <source>
        <dbReference type="ARBA" id="ARBA00011165"/>
    </source>
</evidence>
<dbReference type="EMBL" id="DXBN01000148">
    <property type="protein sequence ID" value="HIZ53628.1"/>
    <property type="molecule type" value="Genomic_DNA"/>
</dbReference>
<accession>A0A9D2F7U4</accession>
<name>A0A9D2F7U4_9ENTE</name>
<gene>
    <name evidence="4" type="ORF">IAA20_06790</name>
</gene>
<feature type="domain" description="Alpha-L-arabinofuranosidase C-terminal" evidence="3">
    <location>
        <begin position="1"/>
        <end position="148"/>
    </location>
</feature>
<dbReference type="PANTHER" id="PTHR43576:SF2">
    <property type="entry name" value="INTRACELLULAR EXO-ALPHA-L-ARABINOFURANOSIDASE 2"/>
    <property type="match status" value="1"/>
</dbReference>
<dbReference type="GO" id="GO:0046373">
    <property type="term" value="P:L-arabinose metabolic process"/>
    <property type="evidence" value="ECO:0007669"/>
    <property type="project" value="InterPro"/>
</dbReference>
<dbReference type="SUPFAM" id="SSF51445">
    <property type="entry name" value="(Trans)glycosidases"/>
    <property type="match status" value="1"/>
</dbReference>
<feature type="non-terminal residue" evidence="4">
    <location>
        <position position="1"/>
    </location>
</feature>
<dbReference type="InterPro" id="IPR013780">
    <property type="entry name" value="Glyco_hydro_b"/>
</dbReference>
<dbReference type="PANTHER" id="PTHR43576">
    <property type="entry name" value="ALPHA-L-ARABINOFURANOSIDASE C-RELATED"/>
    <property type="match status" value="1"/>
</dbReference>
<dbReference type="Pfam" id="PF06964">
    <property type="entry name" value="Alpha-L-AF_C"/>
    <property type="match status" value="1"/>
</dbReference>
<dbReference type="SMART" id="SM00813">
    <property type="entry name" value="Alpha-L-AF_C"/>
    <property type="match status" value="1"/>
</dbReference>
<dbReference type="InterPro" id="IPR017853">
    <property type="entry name" value="GH"/>
</dbReference>
<evidence type="ECO:0000313" key="4">
    <source>
        <dbReference type="EMBL" id="HIZ53628.1"/>
    </source>
</evidence>
<comment type="pathway">
    <text evidence="1">Glycan metabolism.</text>
</comment>
<dbReference type="GO" id="GO:0000272">
    <property type="term" value="P:polysaccharide catabolic process"/>
    <property type="evidence" value="ECO:0007669"/>
    <property type="project" value="TreeGrafter"/>
</dbReference>
<reference evidence="4" key="1">
    <citation type="journal article" date="2021" name="PeerJ">
        <title>Extensive microbial diversity within the chicken gut microbiome revealed by metagenomics and culture.</title>
        <authorList>
            <person name="Gilroy R."/>
            <person name="Ravi A."/>
            <person name="Getino M."/>
            <person name="Pursley I."/>
            <person name="Horton D.L."/>
            <person name="Alikhan N.F."/>
            <person name="Baker D."/>
            <person name="Gharbi K."/>
            <person name="Hall N."/>
            <person name="Watson M."/>
            <person name="Adriaenssens E.M."/>
            <person name="Foster-Nyarko E."/>
            <person name="Jarju S."/>
            <person name="Secka A."/>
            <person name="Antonio M."/>
            <person name="Oren A."/>
            <person name="Chaudhuri R.R."/>
            <person name="La Ragione R."/>
            <person name="Hildebrand F."/>
            <person name="Pallen M.J."/>
        </authorList>
    </citation>
    <scope>NUCLEOTIDE SEQUENCE</scope>
    <source>
        <strain evidence="4">CHK172-16539</strain>
    </source>
</reference>
<dbReference type="Gene3D" id="2.60.40.1180">
    <property type="entry name" value="Golgi alpha-mannosidase II"/>
    <property type="match status" value="1"/>
</dbReference>
<dbReference type="GO" id="GO:0046556">
    <property type="term" value="F:alpha-L-arabinofuranosidase activity"/>
    <property type="evidence" value="ECO:0007669"/>
    <property type="project" value="UniProtKB-EC"/>
</dbReference>
<dbReference type="AlphaFoldDB" id="A0A9D2F7U4"/>